<organism evidence="2 3">
    <name type="scientific">Candidatus Geothrix odensensis</name>
    <dbReference type="NCBI Taxonomy" id="2954440"/>
    <lineage>
        <taxon>Bacteria</taxon>
        <taxon>Pseudomonadati</taxon>
        <taxon>Acidobacteriota</taxon>
        <taxon>Holophagae</taxon>
        <taxon>Holophagales</taxon>
        <taxon>Holophagaceae</taxon>
        <taxon>Geothrix</taxon>
    </lineage>
</organism>
<evidence type="ECO:0000256" key="1">
    <source>
        <dbReference type="SAM" id="Phobius"/>
    </source>
</evidence>
<keyword evidence="1" id="KW-0472">Membrane</keyword>
<dbReference type="Pfam" id="PF19628">
    <property type="entry name" value="DUF6132"/>
    <property type="match status" value="1"/>
</dbReference>
<dbReference type="AlphaFoldDB" id="A0A936K5C8"/>
<feature type="transmembrane region" description="Helical" evidence="1">
    <location>
        <begin position="37"/>
        <end position="55"/>
    </location>
</feature>
<dbReference type="EMBL" id="JADKCH010000004">
    <property type="protein sequence ID" value="MBK8572298.1"/>
    <property type="molecule type" value="Genomic_DNA"/>
</dbReference>
<dbReference type="InterPro" id="IPR045764">
    <property type="entry name" value="DUF6132"/>
</dbReference>
<protein>
    <submittedName>
        <fullName evidence="2">YtxH domain-containing protein</fullName>
    </submittedName>
</protein>
<evidence type="ECO:0000313" key="3">
    <source>
        <dbReference type="Proteomes" id="UP000709959"/>
    </source>
</evidence>
<evidence type="ECO:0000313" key="2">
    <source>
        <dbReference type="EMBL" id="MBK8572298.1"/>
    </source>
</evidence>
<accession>A0A936K5C8</accession>
<sequence>MKATAIRLALGLLIGGLLGYGWHRLVGCSTGACPLTATPLRGIGYGAFMGLLWALSR</sequence>
<proteinExistence type="predicted"/>
<reference evidence="2 3" key="1">
    <citation type="submission" date="2020-10" db="EMBL/GenBank/DDBJ databases">
        <title>Connecting structure to function with the recovery of over 1000 high-quality activated sludge metagenome-assembled genomes encoding full-length rRNA genes using long-read sequencing.</title>
        <authorList>
            <person name="Singleton C.M."/>
            <person name="Petriglieri F."/>
            <person name="Kristensen J.M."/>
            <person name="Kirkegaard R.H."/>
            <person name="Michaelsen T.Y."/>
            <person name="Andersen M.H."/>
            <person name="Karst S.M."/>
            <person name="Dueholm M.S."/>
            <person name="Nielsen P.H."/>
            <person name="Albertsen M."/>
        </authorList>
    </citation>
    <scope>NUCLEOTIDE SEQUENCE [LARGE SCALE GENOMIC DNA]</scope>
    <source>
        <strain evidence="2">OdNE_18-Q3-R46-58_MAXAC.008</strain>
    </source>
</reference>
<gene>
    <name evidence="2" type="ORF">IPN91_06540</name>
</gene>
<name>A0A936K5C8_9BACT</name>
<keyword evidence="1" id="KW-0812">Transmembrane</keyword>
<comment type="caution">
    <text evidence="2">The sequence shown here is derived from an EMBL/GenBank/DDBJ whole genome shotgun (WGS) entry which is preliminary data.</text>
</comment>
<keyword evidence="1" id="KW-1133">Transmembrane helix</keyword>
<dbReference type="Proteomes" id="UP000709959">
    <property type="component" value="Unassembled WGS sequence"/>
</dbReference>